<feature type="region of interest" description="Disordered" evidence="1">
    <location>
        <begin position="250"/>
        <end position="308"/>
    </location>
</feature>
<dbReference type="EMBL" id="JBJQOH010000001">
    <property type="protein sequence ID" value="KAL3701266.1"/>
    <property type="molecule type" value="Genomic_DNA"/>
</dbReference>
<gene>
    <name evidence="2" type="ORF">R1sor_019288</name>
</gene>
<dbReference type="AlphaFoldDB" id="A0ABD3ID68"/>
<name>A0ABD3ID68_9MARC</name>
<protein>
    <submittedName>
        <fullName evidence="2">Uncharacterized protein</fullName>
    </submittedName>
</protein>
<sequence length="427" mass="48057">MKWGTNKNEVRSPGVWTCKEMGSHIDQKKPARSDIASSAKTGSKKDQVLPVNQGFRFRPVAADGDGLRSRATELLYGRPVSTKARAEVHKPCSICELRERIQREESQFELGMKWGTRKKRSIRLRKTKLAFFYDWQHGLPPVAVPDGKLSPCLGEMISNETRPNVAHMEKWPPLHSPVLGPETPVRARKRYKRRKSGNHVFNNSRGLHPRFKDQSVIDTHCAGSHLMMPLEGGKLVTQLTVYLDPPDAPQTPVCCSQEQEISTSPPKFQSSISLEASRVQPAAQSSKCQPSDYRVESPGAKGGHTEGSDEYCNTILDISRLVNAVEDFGSEQVYSRQVIGEELEQNDWTSPEESADAAVLNDPEYVVRERSRSRNARKKLSVDLNQPVDKDDFECLLEEEKSLQPSQKTNVKKHTRPRVLKDVIKPV</sequence>
<feature type="region of interest" description="Disordered" evidence="1">
    <location>
        <begin position="21"/>
        <end position="45"/>
    </location>
</feature>
<feature type="compositionally biased region" description="Basic and acidic residues" evidence="1">
    <location>
        <begin position="21"/>
        <end position="32"/>
    </location>
</feature>
<feature type="compositionally biased region" description="Polar residues" evidence="1">
    <location>
        <begin position="253"/>
        <end position="274"/>
    </location>
</feature>
<keyword evidence="3" id="KW-1185">Reference proteome</keyword>
<reference evidence="2 3" key="1">
    <citation type="submission" date="2024-09" db="EMBL/GenBank/DDBJ databases">
        <title>Chromosome-scale assembly of Riccia sorocarpa.</title>
        <authorList>
            <person name="Paukszto L."/>
        </authorList>
    </citation>
    <scope>NUCLEOTIDE SEQUENCE [LARGE SCALE GENOMIC DNA]</scope>
    <source>
        <strain evidence="2">LP-2024</strain>
        <tissue evidence="2">Aerial parts of the thallus</tissue>
    </source>
</reference>
<proteinExistence type="predicted"/>
<evidence type="ECO:0000313" key="3">
    <source>
        <dbReference type="Proteomes" id="UP001633002"/>
    </source>
</evidence>
<comment type="caution">
    <text evidence="2">The sequence shown here is derived from an EMBL/GenBank/DDBJ whole genome shotgun (WGS) entry which is preliminary data.</text>
</comment>
<evidence type="ECO:0000313" key="2">
    <source>
        <dbReference type="EMBL" id="KAL3701266.1"/>
    </source>
</evidence>
<organism evidence="2 3">
    <name type="scientific">Riccia sorocarpa</name>
    <dbReference type="NCBI Taxonomy" id="122646"/>
    <lineage>
        <taxon>Eukaryota</taxon>
        <taxon>Viridiplantae</taxon>
        <taxon>Streptophyta</taxon>
        <taxon>Embryophyta</taxon>
        <taxon>Marchantiophyta</taxon>
        <taxon>Marchantiopsida</taxon>
        <taxon>Marchantiidae</taxon>
        <taxon>Marchantiales</taxon>
        <taxon>Ricciaceae</taxon>
        <taxon>Riccia</taxon>
    </lineage>
</organism>
<accession>A0ABD3ID68</accession>
<feature type="region of interest" description="Disordered" evidence="1">
    <location>
        <begin position="400"/>
        <end position="427"/>
    </location>
</feature>
<evidence type="ECO:0000256" key="1">
    <source>
        <dbReference type="SAM" id="MobiDB-lite"/>
    </source>
</evidence>
<dbReference type="Proteomes" id="UP001633002">
    <property type="component" value="Unassembled WGS sequence"/>
</dbReference>